<dbReference type="EMBL" id="BGOW01000029">
    <property type="protein sequence ID" value="GBL46874.1"/>
    <property type="molecule type" value="Genomic_DNA"/>
</dbReference>
<accession>A0A401JGX9</accession>
<dbReference type="AlphaFoldDB" id="A0A401JGX9"/>
<comment type="caution">
    <text evidence="1">The sequence shown here is derived from an EMBL/GenBank/DDBJ whole genome shotgun (WGS) entry which is preliminary data.</text>
</comment>
<protein>
    <submittedName>
        <fullName evidence="1">Uncharacterized protein</fullName>
    </submittedName>
</protein>
<dbReference type="Proteomes" id="UP000286806">
    <property type="component" value="Unassembled WGS sequence"/>
</dbReference>
<organism evidence="1 2">
    <name type="scientific">Sulfuriferula multivorans</name>
    <dbReference type="NCBI Taxonomy" id="1559896"/>
    <lineage>
        <taxon>Bacteria</taxon>
        <taxon>Pseudomonadati</taxon>
        <taxon>Pseudomonadota</taxon>
        <taxon>Betaproteobacteria</taxon>
        <taxon>Nitrosomonadales</taxon>
        <taxon>Sulfuricellaceae</taxon>
        <taxon>Sulfuriferula</taxon>
    </lineage>
</organism>
<evidence type="ECO:0000313" key="2">
    <source>
        <dbReference type="Proteomes" id="UP000286806"/>
    </source>
</evidence>
<dbReference type="RefSeq" id="WP_124705657.1">
    <property type="nucleotide sequence ID" value="NZ_BGOW01000029.1"/>
</dbReference>
<keyword evidence="2" id="KW-1185">Reference proteome</keyword>
<dbReference type="Gene3D" id="2.40.390.10">
    <property type="entry name" value="CV3147-like"/>
    <property type="match status" value="1"/>
</dbReference>
<name>A0A401JGX9_9PROT</name>
<reference evidence="1 2" key="1">
    <citation type="journal article" date="2019" name="Front. Microbiol.">
        <title>Genomes of Neutrophilic Sulfur-Oxidizing Chemolithoautotrophs Representing 9 Proteobacterial Species From 8 Genera.</title>
        <authorList>
            <person name="Watanabe T."/>
            <person name="Kojima H."/>
            <person name="Umezawa K."/>
            <person name="Hori C."/>
            <person name="Takasuka T.E."/>
            <person name="Kato Y."/>
            <person name="Fukui M."/>
        </authorList>
    </citation>
    <scope>NUCLEOTIDE SEQUENCE [LARGE SCALE GENOMIC DNA]</scope>
    <source>
        <strain evidence="1 2">TTN</strain>
    </source>
</reference>
<sequence length="140" mass="14573">MTIYEFGITDFRCIVAGADIPGNGGGGNFSDAVDVAEEQAKRGWHGPDSSPSNVPDIVAPDSNCYCSESTGLGFSNATDDLETYFNSKKGRSTGHAVIVVTVGTAPELYSAAGVIASFARLLHGIGYAGALPYPESRRHG</sequence>
<proteinExistence type="predicted"/>
<gene>
    <name evidence="1" type="ORF">SFMTTN_2700</name>
</gene>
<evidence type="ECO:0000313" key="1">
    <source>
        <dbReference type="EMBL" id="GBL46874.1"/>
    </source>
</evidence>
<dbReference type="InterPro" id="IPR024071">
    <property type="entry name" value="S-Me-THD_C_sf"/>
</dbReference>
<dbReference type="OrthoDB" id="7441206at2"/>